<organism evidence="1 2">
    <name type="scientific">Antrodiella citrinella</name>
    <dbReference type="NCBI Taxonomy" id="2447956"/>
    <lineage>
        <taxon>Eukaryota</taxon>
        <taxon>Fungi</taxon>
        <taxon>Dikarya</taxon>
        <taxon>Basidiomycota</taxon>
        <taxon>Agaricomycotina</taxon>
        <taxon>Agaricomycetes</taxon>
        <taxon>Polyporales</taxon>
        <taxon>Steccherinaceae</taxon>
        <taxon>Antrodiella</taxon>
    </lineage>
</organism>
<accession>A0A4S4N7Q0</accession>
<gene>
    <name evidence="1" type="ORF">EUX98_g310</name>
</gene>
<evidence type="ECO:0000313" key="1">
    <source>
        <dbReference type="EMBL" id="THH33991.1"/>
    </source>
</evidence>
<proteinExistence type="predicted"/>
<reference evidence="1 2" key="1">
    <citation type="submission" date="2019-02" db="EMBL/GenBank/DDBJ databases">
        <title>Genome sequencing of the rare red list fungi Antrodiella citrinella (Flaviporus citrinellus).</title>
        <authorList>
            <person name="Buettner E."/>
            <person name="Kellner H."/>
        </authorList>
    </citation>
    <scope>NUCLEOTIDE SEQUENCE [LARGE SCALE GENOMIC DNA]</scope>
    <source>
        <strain evidence="1 2">DSM 108506</strain>
    </source>
</reference>
<dbReference type="OrthoDB" id="2400485at2759"/>
<evidence type="ECO:0000313" key="2">
    <source>
        <dbReference type="Proteomes" id="UP000308730"/>
    </source>
</evidence>
<comment type="caution">
    <text evidence="1">The sequence shown here is derived from an EMBL/GenBank/DDBJ whole genome shotgun (WGS) entry which is preliminary data.</text>
</comment>
<dbReference type="EMBL" id="SGPM01000002">
    <property type="protein sequence ID" value="THH33991.1"/>
    <property type="molecule type" value="Genomic_DNA"/>
</dbReference>
<dbReference type="AlphaFoldDB" id="A0A4S4N7Q0"/>
<dbReference type="Proteomes" id="UP000308730">
    <property type="component" value="Unassembled WGS sequence"/>
</dbReference>
<protein>
    <submittedName>
        <fullName evidence="1">Uncharacterized protein</fullName>
    </submittedName>
</protein>
<name>A0A4S4N7Q0_9APHY</name>
<sequence length="87" mass="10536">MRILSATLDPNRLVYAQTMVYTYRWIGYKRTLESIIRIDFDDEFKVIRLVDQWNGEQPSTRWGYLHFRKFNAKVVPWLVRVPKEKTA</sequence>
<keyword evidence="2" id="KW-1185">Reference proteome</keyword>